<evidence type="ECO:0000313" key="8">
    <source>
        <dbReference type="Proteomes" id="UP000260721"/>
    </source>
</evidence>
<dbReference type="InterPro" id="IPR010992">
    <property type="entry name" value="IHF-like_DNA-bd_dom_sf"/>
</dbReference>
<dbReference type="GO" id="GO:0030261">
    <property type="term" value="P:chromosome condensation"/>
    <property type="evidence" value="ECO:0007669"/>
    <property type="project" value="UniProtKB-KW"/>
</dbReference>
<dbReference type="SMART" id="SM00411">
    <property type="entry name" value="BHL"/>
    <property type="match status" value="1"/>
</dbReference>
<dbReference type="GO" id="GO:0003677">
    <property type="term" value="F:DNA binding"/>
    <property type="evidence" value="ECO:0007669"/>
    <property type="project" value="UniProtKB-KW"/>
</dbReference>
<dbReference type="GO" id="GO:0005829">
    <property type="term" value="C:cytosol"/>
    <property type="evidence" value="ECO:0007669"/>
    <property type="project" value="TreeGrafter"/>
</dbReference>
<keyword evidence="3 7" id="KW-0238">DNA-binding</keyword>
<evidence type="ECO:0000256" key="4">
    <source>
        <dbReference type="RuleBase" id="RU003939"/>
    </source>
</evidence>
<dbReference type="Proteomes" id="UP000540014">
    <property type="component" value="Unassembled WGS sequence"/>
</dbReference>
<feature type="region of interest" description="Disordered" evidence="5">
    <location>
        <begin position="61"/>
        <end position="92"/>
    </location>
</feature>
<evidence type="ECO:0000256" key="2">
    <source>
        <dbReference type="ARBA" id="ARBA00023067"/>
    </source>
</evidence>
<dbReference type="PROSITE" id="PS00045">
    <property type="entry name" value="HISTONE_LIKE"/>
    <property type="match status" value="1"/>
</dbReference>
<evidence type="ECO:0000313" key="6">
    <source>
        <dbReference type="EMBL" id="NME44837.1"/>
    </source>
</evidence>
<dbReference type="Proteomes" id="UP000260721">
    <property type="component" value="Unassembled WGS sequence"/>
</dbReference>
<comment type="similarity">
    <text evidence="1 4">Belongs to the bacterial histone-like protein family.</text>
</comment>
<dbReference type="EMBL" id="QUSK01000005">
    <property type="protein sequence ID" value="RGD77555.1"/>
    <property type="molecule type" value="Genomic_DNA"/>
</dbReference>
<dbReference type="CDD" id="cd13831">
    <property type="entry name" value="HU"/>
    <property type="match status" value="1"/>
</dbReference>
<comment type="caution">
    <text evidence="7">The sequence shown here is derived from an EMBL/GenBank/DDBJ whole genome shotgun (WGS) entry which is preliminary data.</text>
</comment>
<reference evidence="7 8" key="1">
    <citation type="submission" date="2018-08" db="EMBL/GenBank/DDBJ databases">
        <title>A genome reference for cultivated species of the human gut microbiota.</title>
        <authorList>
            <person name="Zou Y."/>
            <person name="Xue W."/>
            <person name="Luo G."/>
        </authorList>
    </citation>
    <scope>NUCLEOTIDE SEQUENCE [LARGE SCALE GENOMIC DNA]</scope>
    <source>
        <strain evidence="7 8">TF08-11</strain>
    </source>
</reference>
<evidence type="ECO:0000313" key="9">
    <source>
        <dbReference type="Proteomes" id="UP000540014"/>
    </source>
</evidence>
<dbReference type="PRINTS" id="PR01727">
    <property type="entry name" value="DNABINDINGHU"/>
</dbReference>
<dbReference type="EMBL" id="JABAFR010000018">
    <property type="protein sequence ID" value="NME44837.1"/>
    <property type="molecule type" value="Genomic_DNA"/>
</dbReference>
<evidence type="ECO:0000313" key="7">
    <source>
        <dbReference type="EMBL" id="RGD77555.1"/>
    </source>
</evidence>
<sequence>MNRKELEARMSESFDISKAEAHDYIQFVFDEITSILKEGKEIDIFGFGRFSVTERKGRIGINPSTGEKMEIQPSRNAKFKSSKTLKEALKQK</sequence>
<dbReference type="PANTHER" id="PTHR33175:SF3">
    <property type="entry name" value="DNA-BINDING PROTEIN HU-BETA"/>
    <property type="match status" value="1"/>
</dbReference>
<protein>
    <submittedName>
        <fullName evidence="7">HU family DNA-binding protein</fullName>
    </submittedName>
</protein>
<dbReference type="AlphaFoldDB" id="A0A3E3E6Q2"/>
<evidence type="ECO:0000256" key="3">
    <source>
        <dbReference type="ARBA" id="ARBA00023125"/>
    </source>
</evidence>
<proteinExistence type="inferred from homology"/>
<evidence type="ECO:0000256" key="1">
    <source>
        <dbReference type="ARBA" id="ARBA00010529"/>
    </source>
</evidence>
<organism evidence="7 8">
    <name type="scientific">Faecalicoccus pleomorphus</name>
    <dbReference type="NCBI Taxonomy" id="1323"/>
    <lineage>
        <taxon>Bacteria</taxon>
        <taxon>Bacillati</taxon>
        <taxon>Bacillota</taxon>
        <taxon>Erysipelotrichia</taxon>
        <taxon>Erysipelotrichales</taxon>
        <taxon>Erysipelotrichaceae</taxon>
        <taxon>Faecalicoccus</taxon>
    </lineage>
</organism>
<name>A0A3E3E6Q2_9FIRM</name>
<dbReference type="Gene3D" id="4.10.520.10">
    <property type="entry name" value="IHF-like DNA-binding proteins"/>
    <property type="match status" value="1"/>
</dbReference>
<dbReference type="InterPro" id="IPR000119">
    <property type="entry name" value="Hist_DNA-bd"/>
</dbReference>
<accession>A0A3E3E6Q2</accession>
<dbReference type="InterPro" id="IPR020816">
    <property type="entry name" value="Histone-like_DNA-bd_CS"/>
</dbReference>
<dbReference type="PANTHER" id="PTHR33175">
    <property type="entry name" value="DNA-BINDING PROTEIN HU"/>
    <property type="match status" value="1"/>
</dbReference>
<evidence type="ECO:0000256" key="5">
    <source>
        <dbReference type="SAM" id="MobiDB-lite"/>
    </source>
</evidence>
<keyword evidence="2" id="KW-0226">DNA condensation</keyword>
<dbReference type="SUPFAM" id="SSF47729">
    <property type="entry name" value="IHF-like DNA-binding proteins"/>
    <property type="match status" value="1"/>
</dbReference>
<dbReference type="Pfam" id="PF00216">
    <property type="entry name" value="Bac_DNA_binding"/>
    <property type="match status" value="1"/>
</dbReference>
<reference evidence="6 9" key="2">
    <citation type="submission" date="2020-04" db="EMBL/GenBank/DDBJ databases">
        <authorList>
            <person name="Hitch T.C.A."/>
            <person name="Wylensek D."/>
            <person name="Clavel T."/>
        </authorList>
    </citation>
    <scope>NUCLEOTIDE SEQUENCE [LARGE SCALE GENOMIC DNA]</scope>
    <source>
        <strain evidence="6 9">BSM-383-APC-22F</strain>
    </source>
</reference>
<gene>
    <name evidence="7" type="ORF">DXC78_02990</name>
    <name evidence="6" type="ORF">HF861_08065</name>
</gene>
<dbReference type="GO" id="GO:0030527">
    <property type="term" value="F:structural constituent of chromatin"/>
    <property type="evidence" value="ECO:0007669"/>
    <property type="project" value="InterPro"/>
</dbReference>